<dbReference type="AlphaFoldDB" id="A0A8S0S2G5"/>
<keyword evidence="2" id="KW-1185">Reference proteome</keyword>
<name>A0A8S0S2G5_OLEEU</name>
<dbReference type="OrthoDB" id="1936426at2759"/>
<accession>A0A8S0S2G5</accession>
<comment type="caution">
    <text evidence="1">The sequence shown here is derived from an EMBL/GenBank/DDBJ whole genome shotgun (WGS) entry which is preliminary data.</text>
</comment>
<dbReference type="Gramene" id="OE9A033535T1">
    <property type="protein sequence ID" value="OE9A033535C1"/>
    <property type="gene ID" value="OE9A033535"/>
</dbReference>
<protein>
    <submittedName>
        <fullName evidence="1">Uncharacterized protein</fullName>
    </submittedName>
</protein>
<reference evidence="1 2" key="1">
    <citation type="submission" date="2019-12" db="EMBL/GenBank/DDBJ databases">
        <authorList>
            <person name="Alioto T."/>
            <person name="Alioto T."/>
            <person name="Gomez Garrido J."/>
        </authorList>
    </citation>
    <scope>NUCLEOTIDE SEQUENCE [LARGE SCALE GENOMIC DNA]</scope>
</reference>
<proteinExistence type="predicted"/>
<gene>
    <name evidence="1" type="ORF">OLEA9_A033535</name>
</gene>
<dbReference type="Proteomes" id="UP000594638">
    <property type="component" value="Unassembled WGS sequence"/>
</dbReference>
<evidence type="ECO:0000313" key="1">
    <source>
        <dbReference type="EMBL" id="CAA2985550.1"/>
    </source>
</evidence>
<organism evidence="1 2">
    <name type="scientific">Olea europaea subsp. europaea</name>
    <dbReference type="NCBI Taxonomy" id="158383"/>
    <lineage>
        <taxon>Eukaryota</taxon>
        <taxon>Viridiplantae</taxon>
        <taxon>Streptophyta</taxon>
        <taxon>Embryophyta</taxon>
        <taxon>Tracheophyta</taxon>
        <taxon>Spermatophyta</taxon>
        <taxon>Magnoliopsida</taxon>
        <taxon>eudicotyledons</taxon>
        <taxon>Gunneridae</taxon>
        <taxon>Pentapetalae</taxon>
        <taxon>asterids</taxon>
        <taxon>lamiids</taxon>
        <taxon>Lamiales</taxon>
        <taxon>Oleaceae</taxon>
        <taxon>Oleeae</taxon>
        <taxon>Olea</taxon>
    </lineage>
</organism>
<evidence type="ECO:0000313" key="2">
    <source>
        <dbReference type="Proteomes" id="UP000594638"/>
    </source>
</evidence>
<sequence>MRKGSRKMWWMVPRKSKSSLREETRMDIEDILKMKLETIKEEPEIDEENGVLTRHRSMSKKVMKKIHLKVKMGQFFTSQMSLKESYLLFLTGIASKGGLSGLPLY</sequence>
<dbReference type="EMBL" id="CACTIH010003813">
    <property type="protein sequence ID" value="CAA2985550.1"/>
    <property type="molecule type" value="Genomic_DNA"/>
</dbReference>